<dbReference type="CDD" id="cd17536">
    <property type="entry name" value="REC_YesN-like"/>
    <property type="match status" value="1"/>
</dbReference>
<reference evidence="11 12" key="1">
    <citation type="submission" date="2023-07" db="EMBL/GenBank/DDBJ databases">
        <title>Sorghum-associated microbial communities from plants grown in Nebraska, USA.</title>
        <authorList>
            <person name="Schachtman D."/>
        </authorList>
    </citation>
    <scope>NUCLEOTIDE SEQUENCE [LARGE SCALE GENOMIC DNA]</scope>
    <source>
        <strain evidence="11 12">CC482</strain>
    </source>
</reference>
<evidence type="ECO:0000259" key="9">
    <source>
        <dbReference type="PROSITE" id="PS01124"/>
    </source>
</evidence>
<dbReference type="PRINTS" id="PR00032">
    <property type="entry name" value="HTHARAC"/>
</dbReference>
<dbReference type="PANTHER" id="PTHR42713:SF3">
    <property type="entry name" value="TRANSCRIPTIONAL REGULATORY PROTEIN HPTR"/>
    <property type="match status" value="1"/>
</dbReference>
<dbReference type="Proteomes" id="UP001229346">
    <property type="component" value="Unassembled WGS sequence"/>
</dbReference>
<feature type="domain" description="Response regulatory" evidence="10">
    <location>
        <begin position="3"/>
        <end position="120"/>
    </location>
</feature>
<dbReference type="Pfam" id="PF00072">
    <property type="entry name" value="Response_reg"/>
    <property type="match status" value="1"/>
</dbReference>
<dbReference type="RefSeq" id="WP_307206271.1">
    <property type="nucleotide sequence ID" value="NZ_JAUSSU010000009.1"/>
</dbReference>
<dbReference type="InterPro" id="IPR018062">
    <property type="entry name" value="HTH_AraC-typ_CS"/>
</dbReference>
<dbReference type="SUPFAM" id="SSF46689">
    <property type="entry name" value="Homeodomain-like"/>
    <property type="match status" value="1"/>
</dbReference>
<evidence type="ECO:0000256" key="6">
    <source>
        <dbReference type="ARBA" id="ARBA00023125"/>
    </source>
</evidence>
<dbReference type="InterPro" id="IPR018060">
    <property type="entry name" value="HTH_AraC"/>
</dbReference>
<evidence type="ECO:0000256" key="4">
    <source>
        <dbReference type="ARBA" id="ARBA00023012"/>
    </source>
</evidence>
<dbReference type="SUPFAM" id="SSF52172">
    <property type="entry name" value="CheY-like"/>
    <property type="match status" value="1"/>
</dbReference>
<protein>
    <submittedName>
        <fullName evidence="11">FixJ family two-component response regulator/AraC-like DNA-binding protein</fullName>
    </submittedName>
</protein>
<comment type="subcellular location">
    <subcellularLocation>
        <location evidence="1">Cytoplasm</location>
    </subcellularLocation>
</comment>
<evidence type="ECO:0000256" key="2">
    <source>
        <dbReference type="ARBA" id="ARBA00022490"/>
    </source>
</evidence>
<evidence type="ECO:0000256" key="1">
    <source>
        <dbReference type="ARBA" id="ARBA00004496"/>
    </source>
</evidence>
<dbReference type="InterPro" id="IPR001789">
    <property type="entry name" value="Sig_transdc_resp-reg_receiver"/>
</dbReference>
<dbReference type="Pfam" id="PF17853">
    <property type="entry name" value="GGDEF_2"/>
    <property type="match status" value="1"/>
</dbReference>
<evidence type="ECO:0000313" key="11">
    <source>
        <dbReference type="EMBL" id="MDQ0114881.1"/>
    </source>
</evidence>
<dbReference type="InterPro" id="IPR020449">
    <property type="entry name" value="Tscrpt_reg_AraC-type_HTH"/>
</dbReference>
<feature type="modified residue" description="4-aspartylphosphate" evidence="8">
    <location>
        <position position="55"/>
    </location>
</feature>
<dbReference type="Pfam" id="PF12833">
    <property type="entry name" value="HTH_18"/>
    <property type="match status" value="1"/>
</dbReference>
<dbReference type="InterPro" id="IPR009057">
    <property type="entry name" value="Homeodomain-like_sf"/>
</dbReference>
<dbReference type="InterPro" id="IPR051552">
    <property type="entry name" value="HptR"/>
</dbReference>
<sequence>MYTLLVVDDEKWVRQGLSLTIDWLSEGIELIGEAEDGEEALTRILNESPDIIITDIKMPRMDGLDLMEALRNRPKKVYVIIISGYSDFEYAQKALKYGAYDYVLKPIEETALLEVVRRCVSDLDRENERRHHLTEMSGRIRESLPLARQHFLEMLLLGGIVDPPSELEAKWQALNMTLNPHALTVLAVKIHLWGPKASGEKDRSWIRMALANIAEEIAAGRGQAVACPIDHNADAEMVVLFSGDSSYDNKKKRRKYAFPDEMKAIIDAAKRYLGLTISIGISGPGSMTELAQCYEEALHACSNAFYDGFGKVYDSAQLSVQAYKPHAYVGPDGSWETRVHQAMKLGDDGAIHEGVDLLIEHAQSARERISPLHVSRGIRLLLQSLGQKWEAAHPYRTAPGIDRFNETVVNADLPLAQLGDALRHALLHCASESRGSGHRTRIVELGMQFSHQHYMKGITMNDAAEHLFLNPSYFSKVFHEEAGETYSKYLIRLRMNKAKQLLKTSSLKIYEIADQVGYADFRHFSKTFKEIEGVTPGQYRDLGI</sequence>
<evidence type="ECO:0000256" key="7">
    <source>
        <dbReference type="ARBA" id="ARBA00023163"/>
    </source>
</evidence>
<comment type="caution">
    <text evidence="11">The sequence shown here is derived from an EMBL/GenBank/DDBJ whole genome shotgun (WGS) entry which is preliminary data.</text>
</comment>
<evidence type="ECO:0000313" key="12">
    <source>
        <dbReference type="Proteomes" id="UP001229346"/>
    </source>
</evidence>
<dbReference type="InterPro" id="IPR041522">
    <property type="entry name" value="CdaR_GGDEF"/>
</dbReference>
<accession>A0ABT9U758</accession>
<evidence type="ECO:0000256" key="8">
    <source>
        <dbReference type="PROSITE-ProRule" id="PRU00169"/>
    </source>
</evidence>
<organism evidence="11 12">
    <name type="scientific">Paenibacillus harenae</name>
    <dbReference type="NCBI Taxonomy" id="306543"/>
    <lineage>
        <taxon>Bacteria</taxon>
        <taxon>Bacillati</taxon>
        <taxon>Bacillota</taxon>
        <taxon>Bacilli</taxon>
        <taxon>Bacillales</taxon>
        <taxon>Paenibacillaceae</taxon>
        <taxon>Paenibacillus</taxon>
    </lineage>
</organism>
<keyword evidence="4" id="KW-0902">Two-component regulatory system</keyword>
<keyword evidence="5" id="KW-0805">Transcription regulation</keyword>
<evidence type="ECO:0000256" key="5">
    <source>
        <dbReference type="ARBA" id="ARBA00023015"/>
    </source>
</evidence>
<dbReference type="EMBL" id="JAUSSU010000009">
    <property type="protein sequence ID" value="MDQ0114881.1"/>
    <property type="molecule type" value="Genomic_DNA"/>
</dbReference>
<keyword evidence="3 8" id="KW-0597">Phosphoprotein</keyword>
<dbReference type="PROSITE" id="PS00041">
    <property type="entry name" value="HTH_ARAC_FAMILY_1"/>
    <property type="match status" value="1"/>
</dbReference>
<dbReference type="PANTHER" id="PTHR42713">
    <property type="entry name" value="HISTIDINE KINASE-RELATED"/>
    <property type="match status" value="1"/>
</dbReference>
<dbReference type="Gene3D" id="3.40.50.2300">
    <property type="match status" value="1"/>
</dbReference>
<evidence type="ECO:0000259" key="10">
    <source>
        <dbReference type="PROSITE" id="PS50110"/>
    </source>
</evidence>
<dbReference type="PROSITE" id="PS50110">
    <property type="entry name" value="RESPONSE_REGULATORY"/>
    <property type="match status" value="1"/>
</dbReference>
<dbReference type="SMART" id="SM00448">
    <property type="entry name" value="REC"/>
    <property type="match status" value="1"/>
</dbReference>
<keyword evidence="12" id="KW-1185">Reference proteome</keyword>
<feature type="domain" description="HTH araC/xylS-type" evidence="9">
    <location>
        <begin position="444"/>
        <end position="542"/>
    </location>
</feature>
<proteinExistence type="predicted"/>
<dbReference type="InterPro" id="IPR011006">
    <property type="entry name" value="CheY-like_superfamily"/>
</dbReference>
<name>A0ABT9U758_PAEHA</name>
<evidence type="ECO:0000256" key="3">
    <source>
        <dbReference type="ARBA" id="ARBA00022553"/>
    </source>
</evidence>
<keyword evidence="2" id="KW-0963">Cytoplasm</keyword>
<keyword evidence="7" id="KW-0804">Transcription</keyword>
<keyword evidence="6" id="KW-0238">DNA-binding</keyword>
<dbReference type="Gene3D" id="1.10.10.60">
    <property type="entry name" value="Homeodomain-like"/>
    <property type="match status" value="2"/>
</dbReference>
<dbReference type="SMART" id="SM00342">
    <property type="entry name" value="HTH_ARAC"/>
    <property type="match status" value="1"/>
</dbReference>
<gene>
    <name evidence="11" type="ORF">J2T15_004338</name>
</gene>
<dbReference type="PROSITE" id="PS01124">
    <property type="entry name" value="HTH_ARAC_FAMILY_2"/>
    <property type="match status" value="1"/>
</dbReference>